<feature type="region of interest" description="Disordered" evidence="1">
    <location>
        <begin position="1"/>
        <end position="32"/>
    </location>
</feature>
<proteinExistence type="predicted"/>
<accession>A0A0A9A1F8</accession>
<dbReference type="EMBL" id="GBRH01252421">
    <property type="protein sequence ID" value="JAD45474.1"/>
    <property type="molecule type" value="Transcribed_RNA"/>
</dbReference>
<dbReference type="AlphaFoldDB" id="A0A0A9A1F8"/>
<reference evidence="2" key="2">
    <citation type="journal article" date="2015" name="Data Brief">
        <title>Shoot transcriptome of the giant reed, Arundo donax.</title>
        <authorList>
            <person name="Barrero R.A."/>
            <person name="Guerrero F.D."/>
            <person name="Moolhuijzen P."/>
            <person name="Goolsby J.A."/>
            <person name="Tidwell J."/>
            <person name="Bellgard S.E."/>
            <person name="Bellgard M.I."/>
        </authorList>
    </citation>
    <scope>NUCLEOTIDE SEQUENCE</scope>
    <source>
        <tissue evidence="2">Shoot tissue taken approximately 20 cm above the soil surface</tissue>
    </source>
</reference>
<protein>
    <submittedName>
        <fullName evidence="2">Uncharacterized protein</fullName>
    </submittedName>
</protein>
<evidence type="ECO:0000256" key="1">
    <source>
        <dbReference type="SAM" id="MobiDB-lite"/>
    </source>
</evidence>
<feature type="compositionally biased region" description="Basic and acidic residues" evidence="1">
    <location>
        <begin position="7"/>
        <end position="27"/>
    </location>
</feature>
<sequence>MWQGGDAENRSAPRRRDGCSEATRSRGDPGACQASKLTNILVTPFA</sequence>
<reference evidence="2" key="1">
    <citation type="submission" date="2014-09" db="EMBL/GenBank/DDBJ databases">
        <authorList>
            <person name="Magalhaes I.L.F."/>
            <person name="Oliveira U."/>
            <person name="Santos F.R."/>
            <person name="Vidigal T.H.D.A."/>
            <person name="Brescovit A.D."/>
            <person name="Santos A.J."/>
        </authorList>
    </citation>
    <scope>NUCLEOTIDE SEQUENCE</scope>
    <source>
        <tissue evidence="2">Shoot tissue taken approximately 20 cm above the soil surface</tissue>
    </source>
</reference>
<evidence type="ECO:0000313" key="2">
    <source>
        <dbReference type="EMBL" id="JAD45474.1"/>
    </source>
</evidence>
<name>A0A0A9A1F8_ARUDO</name>
<organism evidence="2">
    <name type="scientific">Arundo donax</name>
    <name type="common">Giant reed</name>
    <name type="synonym">Donax arundinaceus</name>
    <dbReference type="NCBI Taxonomy" id="35708"/>
    <lineage>
        <taxon>Eukaryota</taxon>
        <taxon>Viridiplantae</taxon>
        <taxon>Streptophyta</taxon>
        <taxon>Embryophyta</taxon>
        <taxon>Tracheophyta</taxon>
        <taxon>Spermatophyta</taxon>
        <taxon>Magnoliopsida</taxon>
        <taxon>Liliopsida</taxon>
        <taxon>Poales</taxon>
        <taxon>Poaceae</taxon>
        <taxon>PACMAD clade</taxon>
        <taxon>Arundinoideae</taxon>
        <taxon>Arundineae</taxon>
        <taxon>Arundo</taxon>
    </lineage>
</organism>